<keyword evidence="2" id="KW-1185">Reference proteome</keyword>
<dbReference type="EMBL" id="WNTK01001397">
    <property type="protein sequence ID" value="KAG9467426.1"/>
    <property type="molecule type" value="Genomic_DNA"/>
</dbReference>
<comment type="caution">
    <text evidence="1">The sequence shown here is derived from an EMBL/GenBank/DDBJ whole genome shotgun (WGS) entry which is preliminary data.</text>
</comment>
<proteinExistence type="predicted"/>
<dbReference type="AlphaFoldDB" id="A0A8J6EE37"/>
<gene>
    <name evidence="1" type="ORF">GDO78_014970</name>
</gene>
<evidence type="ECO:0000313" key="2">
    <source>
        <dbReference type="Proteomes" id="UP000770717"/>
    </source>
</evidence>
<accession>A0A8J6EE37</accession>
<sequence>MDLSGVSGAWDAWPGVLHWQPRGYCYLYQKKPTKHLVLSSCFRNGSQKVSPAPPAGAAAILLARDLFYLVFSSGGIALKGVVPQLTSP</sequence>
<name>A0A8J6EE37_ELECQ</name>
<organism evidence="1 2">
    <name type="scientific">Eleutherodactylus coqui</name>
    <name type="common">Puerto Rican coqui</name>
    <dbReference type="NCBI Taxonomy" id="57060"/>
    <lineage>
        <taxon>Eukaryota</taxon>
        <taxon>Metazoa</taxon>
        <taxon>Chordata</taxon>
        <taxon>Craniata</taxon>
        <taxon>Vertebrata</taxon>
        <taxon>Euteleostomi</taxon>
        <taxon>Amphibia</taxon>
        <taxon>Batrachia</taxon>
        <taxon>Anura</taxon>
        <taxon>Neobatrachia</taxon>
        <taxon>Hyloidea</taxon>
        <taxon>Eleutherodactylidae</taxon>
        <taxon>Eleutherodactylinae</taxon>
        <taxon>Eleutherodactylus</taxon>
        <taxon>Eleutherodactylus</taxon>
    </lineage>
</organism>
<protein>
    <submittedName>
        <fullName evidence="1">Uncharacterized protein</fullName>
    </submittedName>
</protein>
<reference evidence="1" key="1">
    <citation type="thesis" date="2020" institute="ProQuest LLC" country="789 East Eisenhower Parkway, Ann Arbor, MI, USA">
        <title>Comparative Genomics and Chromosome Evolution.</title>
        <authorList>
            <person name="Mudd A.B."/>
        </authorList>
    </citation>
    <scope>NUCLEOTIDE SEQUENCE</scope>
    <source>
        <strain evidence="1">HN-11 Male</strain>
        <tissue evidence="1">Kidney and liver</tissue>
    </source>
</reference>
<evidence type="ECO:0000313" key="1">
    <source>
        <dbReference type="EMBL" id="KAG9467426.1"/>
    </source>
</evidence>
<dbReference type="Proteomes" id="UP000770717">
    <property type="component" value="Unassembled WGS sequence"/>
</dbReference>